<evidence type="ECO:0000313" key="12">
    <source>
        <dbReference type="Proteomes" id="UP000283745"/>
    </source>
</evidence>
<evidence type="ECO:0000256" key="5">
    <source>
        <dbReference type="ARBA" id="ARBA00023204"/>
    </source>
</evidence>
<dbReference type="InterPro" id="IPR012904">
    <property type="entry name" value="OGG_N"/>
</dbReference>
<evidence type="ECO:0000256" key="9">
    <source>
        <dbReference type="ARBA" id="ARBA00044632"/>
    </source>
</evidence>
<dbReference type="InterPro" id="IPR011257">
    <property type="entry name" value="DNA_glycosylase"/>
</dbReference>
<dbReference type="Gene3D" id="1.10.1670.10">
    <property type="entry name" value="Helix-hairpin-Helix base-excision DNA repair enzymes (C-terminal)"/>
    <property type="match status" value="1"/>
</dbReference>
<dbReference type="EMBL" id="QSKF01000003">
    <property type="protein sequence ID" value="RHE40920.1"/>
    <property type="molecule type" value="Genomic_DNA"/>
</dbReference>
<dbReference type="GO" id="GO:0140078">
    <property type="term" value="F:class I DNA-(apurinic or apyrimidinic site) endonuclease activity"/>
    <property type="evidence" value="ECO:0007669"/>
    <property type="project" value="UniProtKB-EC"/>
</dbReference>
<dbReference type="Pfam" id="PF00730">
    <property type="entry name" value="HhH-GPD"/>
    <property type="match status" value="1"/>
</dbReference>
<dbReference type="SMART" id="SM00478">
    <property type="entry name" value="ENDO3c"/>
    <property type="match status" value="1"/>
</dbReference>
<evidence type="ECO:0000256" key="2">
    <source>
        <dbReference type="ARBA" id="ARBA00012720"/>
    </source>
</evidence>
<dbReference type="SUPFAM" id="SSF55945">
    <property type="entry name" value="TATA-box binding protein-like"/>
    <property type="match status" value="1"/>
</dbReference>
<dbReference type="EC" id="4.2.99.18" evidence="2"/>
<keyword evidence="8" id="KW-0326">Glycosidase</keyword>
<sequence>MITVELDNFSLKEICQSGQCFRMYETEENTYELIAGDQYLKMTQDGGIVNFHCSDMEFICYWVPYFDIDADYSSYIAKINPRDTYLSAAAECGSGIRILQQDLWEMIITFLISQQNNISRIRGCVERLCEAYGEKKISGEKEYYAFPNPERLAAASEDDLRGLGMGYRARYIVETTRSILNGEISLDRIYQYRYYSRAKQELLKLSGVGEKVADCICLFALHHMDAFPIDTHIRQVLDEHYKRGFPNRRYRGMRGIMQQYIFYYELNKK</sequence>
<dbReference type="RefSeq" id="WP_015541795.1">
    <property type="nucleotide sequence ID" value="NZ_CABJFK010000003.1"/>
</dbReference>
<dbReference type="GO" id="GO:0006284">
    <property type="term" value="P:base-excision repair"/>
    <property type="evidence" value="ECO:0007669"/>
    <property type="project" value="InterPro"/>
</dbReference>
<dbReference type="Pfam" id="PF07934">
    <property type="entry name" value="OGG_N"/>
    <property type="match status" value="1"/>
</dbReference>
<gene>
    <name evidence="11" type="ORF">DW740_05125</name>
</gene>
<organism evidence="11 12">
    <name type="scientific">Blautia obeum</name>
    <dbReference type="NCBI Taxonomy" id="40520"/>
    <lineage>
        <taxon>Bacteria</taxon>
        <taxon>Bacillati</taxon>
        <taxon>Bacillota</taxon>
        <taxon>Clostridia</taxon>
        <taxon>Lachnospirales</taxon>
        <taxon>Lachnospiraceae</taxon>
        <taxon>Blautia</taxon>
    </lineage>
</organism>
<keyword evidence="5" id="KW-0234">DNA repair</keyword>
<evidence type="ECO:0000256" key="1">
    <source>
        <dbReference type="ARBA" id="ARBA00010679"/>
    </source>
</evidence>
<comment type="catalytic activity">
    <reaction evidence="9">
        <text>2'-deoxyribonucleotide-(2'-deoxyribose 5'-phosphate)-2'-deoxyribonucleotide-DNA = a 3'-end 2'-deoxyribonucleotide-(2,3-dehydro-2,3-deoxyribose 5'-phosphate)-DNA + a 5'-end 5'-phospho-2'-deoxyribonucleoside-DNA + H(+)</text>
        <dbReference type="Rhea" id="RHEA:66592"/>
        <dbReference type="Rhea" id="RHEA-COMP:13180"/>
        <dbReference type="Rhea" id="RHEA-COMP:16897"/>
        <dbReference type="Rhea" id="RHEA-COMP:17067"/>
        <dbReference type="ChEBI" id="CHEBI:15378"/>
        <dbReference type="ChEBI" id="CHEBI:136412"/>
        <dbReference type="ChEBI" id="CHEBI:157695"/>
        <dbReference type="ChEBI" id="CHEBI:167181"/>
        <dbReference type="EC" id="4.2.99.18"/>
    </reaction>
</comment>
<dbReference type="PANTHER" id="PTHR10242">
    <property type="entry name" value="8-OXOGUANINE DNA GLYCOSYLASE"/>
    <property type="match status" value="1"/>
</dbReference>
<protein>
    <recommendedName>
        <fullName evidence="2">DNA-(apurinic or apyrimidinic site) lyase</fullName>
        <ecNumber evidence="2">4.2.99.18</ecNumber>
    </recommendedName>
</protein>
<keyword evidence="7" id="KW-0511">Multifunctional enzyme</keyword>
<evidence type="ECO:0000256" key="6">
    <source>
        <dbReference type="ARBA" id="ARBA00023239"/>
    </source>
</evidence>
<dbReference type="Gene3D" id="3.30.310.260">
    <property type="match status" value="1"/>
</dbReference>
<feature type="domain" description="HhH-GPD" evidence="10">
    <location>
        <begin position="112"/>
        <end position="266"/>
    </location>
</feature>
<evidence type="ECO:0000256" key="3">
    <source>
        <dbReference type="ARBA" id="ARBA00022763"/>
    </source>
</evidence>
<evidence type="ECO:0000259" key="10">
    <source>
        <dbReference type="SMART" id="SM00478"/>
    </source>
</evidence>
<dbReference type="CDD" id="cd00056">
    <property type="entry name" value="ENDO3c"/>
    <property type="match status" value="1"/>
</dbReference>
<keyword evidence="3" id="KW-0227">DNA damage</keyword>
<evidence type="ECO:0000313" key="11">
    <source>
        <dbReference type="EMBL" id="RHE40920.1"/>
    </source>
</evidence>
<dbReference type="SUPFAM" id="SSF48150">
    <property type="entry name" value="DNA-glycosylase"/>
    <property type="match status" value="1"/>
</dbReference>
<reference evidence="11 12" key="1">
    <citation type="submission" date="2018-08" db="EMBL/GenBank/DDBJ databases">
        <title>A genome reference for cultivated species of the human gut microbiota.</title>
        <authorList>
            <person name="Zou Y."/>
            <person name="Xue W."/>
            <person name="Luo G."/>
        </authorList>
    </citation>
    <scope>NUCLEOTIDE SEQUENCE [LARGE SCALE GENOMIC DNA]</scope>
    <source>
        <strain evidence="11 12">AM28-23</strain>
    </source>
</reference>
<dbReference type="Proteomes" id="UP000283745">
    <property type="component" value="Unassembled WGS sequence"/>
</dbReference>
<accession>A0A414J8U2</accession>
<comment type="similarity">
    <text evidence="1">Belongs to the type-1 OGG1 family.</text>
</comment>
<dbReference type="GO" id="GO:0008534">
    <property type="term" value="F:oxidized purine nucleobase lesion DNA N-glycosylase activity"/>
    <property type="evidence" value="ECO:0007669"/>
    <property type="project" value="InterPro"/>
</dbReference>
<proteinExistence type="inferred from homology"/>
<dbReference type="InterPro" id="IPR003265">
    <property type="entry name" value="HhH-GPD_domain"/>
</dbReference>
<keyword evidence="4" id="KW-0378">Hydrolase</keyword>
<evidence type="ECO:0000256" key="4">
    <source>
        <dbReference type="ARBA" id="ARBA00022801"/>
    </source>
</evidence>
<dbReference type="PANTHER" id="PTHR10242:SF2">
    <property type="entry name" value="N-GLYCOSYLASE_DNA LYASE"/>
    <property type="match status" value="1"/>
</dbReference>
<dbReference type="GO" id="GO:0003684">
    <property type="term" value="F:damaged DNA binding"/>
    <property type="evidence" value="ECO:0007669"/>
    <property type="project" value="InterPro"/>
</dbReference>
<keyword evidence="6" id="KW-0456">Lyase</keyword>
<dbReference type="InterPro" id="IPR023170">
    <property type="entry name" value="HhH_base_excis_C"/>
</dbReference>
<name>A0A414J8U2_9FIRM</name>
<dbReference type="GO" id="GO:0006289">
    <property type="term" value="P:nucleotide-excision repair"/>
    <property type="evidence" value="ECO:0007669"/>
    <property type="project" value="InterPro"/>
</dbReference>
<dbReference type="AlphaFoldDB" id="A0A414J8U2"/>
<comment type="caution">
    <text evidence="11">The sequence shown here is derived from an EMBL/GenBank/DDBJ whole genome shotgun (WGS) entry which is preliminary data.</text>
</comment>
<evidence type="ECO:0000256" key="8">
    <source>
        <dbReference type="ARBA" id="ARBA00023295"/>
    </source>
</evidence>
<dbReference type="Gene3D" id="1.10.340.30">
    <property type="entry name" value="Hypothetical protein, domain 2"/>
    <property type="match status" value="1"/>
</dbReference>
<evidence type="ECO:0000256" key="7">
    <source>
        <dbReference type="ARBA" id="ARBA00023268"/>
    </source>
</evidence>
<dbReference type="InterPro" id="IPR052054">
    <property type="entry name" value="Oxidative_DNA_repair_enzyme"/>
</dbReference>